<evidence type="ECO:0000313" key="4">
    <source>
        <dbReference type="Proteomes" id="UP000001861"/>
    </source>
</evidence>
<dbReference type="EMBL" id="AACS02000003">
    <property type="protein sequence ID" value="EFI28054.1"/>
    <property type="molecule type" value="Genomic_DNA"/>
</dbReference>
<comment type="cofactor">
    <cofactor evidence="1">
        <name>Mg(2+)</name>
        <dbReference type="ChEBI" id="CHEBI:18420"/>
    </cofactor>
</comment>
<keyword evidence="1" id="KW-0233">DNA recombination</keyword>
<protein>
    <recommendedName>
        <fullName evidence="1">ATP-dependent DNA helicase</fullName>
        <ecNumber evidence="1">5.6.2.3</ecNumber>
    </recommendedName>
</protein>
<dbReference type="GO" id="GO:0006281">
    <property type="term" value="P:DNA repair"/>
    <property type="evidence" value="ECO:0007669"/>
    <property type="project" value="UniProtKB-KW"/>
</dbReference>
<dbReference type="VEuPathDB" id="FungiDB:CC1G_14080"/>
<dbReference type="GO" id="GO:0000723">
    <property type="term" value="P:telomere maintenance"/>
    <property type="evidence" value="ECO:0007669"/>
    <property type="project" value="InterPro"/>
</dbReference>
<dbReference type="SUPFAM" id="SSF52540">
    <property type="entry name" value="P-loop containing nucleoside triphosphate hydrolases"/>
    <property type="match status" value="2"/>
</dbReference>
<comment type="catalytic activity">
    <reaction evidence="1">
        <text>ATP + H2O = ADP + phosphate + H(+)</text>
        <dbReference type="Rhea" id="RHEA:13065"/>
        <dbReference type="ChEBI" id="CHEBI:15377"/>
        <dbReference type="ChEBI" id="CHEBI:15378"/>
        <dbReference type="ChEBI" id="CHEBI:30616"/>
        <dbReference type="ChEBI" id="CHEBI:43474"/>
        <dbReference type="ChEBI" id="CHEBI:456216"/>
        <dbReference type="EC" id="5.6.2.3"/>
    </reaction>
</comment>
<keyword evidence="1" id="KW-0347">Helicase</keyword>
<keyword evidence="1" id="KW-0227">DNA damage</keyword>
<keyword evidence="1" id="KW-0067">ATP-binding</keyword>
<dbReference type="InParanoid" id="D6RL98"/>
<sequence>MLTIIYIVLYNYLVDDQVRSKWSRFLPEHPQCDSHHVKFDPLSSTHKVPNFMGGALPRKDQGDVNYYYVTMLTIFKPWRTPADLKLSTQTWKDAFDSFSFTTEHKIMMSNFNVRYECLDERDDYHKILKQKRKEATNVRLFNPFKGFEEDETDDGEVEALMKELMDKISAVDCSDIQLISGYKSKRNDRDKMKARAILERLNWLGSSDIPEQSGEENGNEECMDMHISTSLTGSHWKNIVQSTKKHLITLRQQSRLESIASIKTNKDGYDGTTPPAPFSQWRRTRDGVVRLLDKSYIFHDYKAQCERDTNIVNSTIAKFSLNKEQTRAFKIVANHACSPSPEQLKMYLGGMGGTGKSQVIKALISMFSSRSESHRFMVVAPTGTAAALLNGSTYHSALGIINRSNSESDDVPIRSESALVLDARERLAGVDYIFLDEVSMISCSDLYNISTRLSKVTGESDEPFGGVNMIFAGDFAQLPPTGGHYLYSHCPTNEDSKKKWMETAIIDDDKLRVALENMRYASCTPEDIFFLKSKIVNNSNAHLLRSRRFRNVSIITSLNNFKDQYNKDGARRFALENGKKIVEFKSIDSLTQLPGVTTSKGRGNRKSNKNRMTEALQKVLWKLDPNATDHIPGMLSICIGMPVMLRNNDATELCITKGQEGIVVGWDSTTGPYNSQVLETLFVRLINPPKPIQIKGLAENVVPIPRSKNPANCLLPDDTRIRVERDQVNVLPNFSMTDYASQGKTRKENVIDLSNSRTFHHMYTSLSRSSDANGTIILTEFDESKITGGIKDGRLRQELRELAILDKITELRHSKKLHQAVTCDMRYPLIHSFLTAEDHSHKERRIKWHESLNPVAGDSLLPDLNDYSAFYTVNKSIRTKLDTILGRESNKNDDRKELLVSMTSNGSNSREELPMEQIRDQIRLDLNRANPLAFPYGHSFIFIHDLVGELFRSDELYGETVLTCDTCDIYKPEHHLQLRELTSVLSNSFLRETCATTYGLRHALYMYPSPTRNLTCDTNMCQVPETRINLVVLQRPYARMP</sequence>
<dbReference type="GO" id="GO:0043139">
    <property type="term" value="F:5'-3' DNA helicase activity"/>
    <property type="evidence" value="ECO:0007669"/>
    <property type="project" value="UniProtKB-EC"/>
</dbReference>
<organism evidence="3 4">
    <name type="scientific">Coprinopsis cinerea (strain Okayama-7 / 130 / ATCC MYA-4618 / FGSC 9003)</name>
    <name type="common">Inky cap fungus</name>
    <name type="synonym">Hormographiella aspergillata</name>
    <dbReference type="NCBI Taxonomy" id="240176"/>
    <lineage>
        <taxon>Eukaryota</taxon>
        <taxon>Fungi</taxon>
        <taxon>Dikarya</taxon>
        <taxon>Basidiomycota</taxon>
        <taxon>Agaricomycotina</taxon>
        <taxon>Agaricomycetes</taxon>
        <taxon>Agaricomycetidae</taxon>
        <taxon>Agaricales</taxon>
        <taxon>Agaricineae</taxon>
        <taxon>Psathyrellaceae</taxon>
        <taxon>Coprinopsis</taxon>
    </lineage>
</organism>
<dbReference type="OMA" id="HTIGMIS"/>
<accession>D6RL98</accession>
<dbReference type="GeneID" id="9379675"/>
<evidence type="ECO:0000256" key="1">
    <source>
        <dbReference type="RuleBase" id="RU363044"/>
    </source>
</evidence>
<evidence type="ECO:0000313" key="3">
    <source>
        <dbReference type="EMBL" id="EFI28054.1"/>
    </source>
</evidence>
<dbReference type="InterPro" id="IPR027417">
    <property type="entry name" value="P-loop_NTPase"/>
</dbReference>
<gene>
    <name evidence="3" type="ORF">CC1G_14080</name>
</gene>
<keyword evidence="1" id="KW-0378">Hydrolase</keyword>
<comment type="caution">
    <text evidence="3">The sequence shown here is derived from an EMBL/GenBank/DDBJ whole genome shotgun (WGS) entry which is preliminary data.</text>
</comment>
<dbReference type="Pfam" id="PF05970">
    <property type="entry name" value="PIF1"/>
    <property type="match status" value="1"/>
</dbReference>
<dbReference type="PANTHER" id="PTHR47642">
    <property type="entry name" value="ATP-DEPENDENT DNA HELICASE"/>
    <property type="match status" value="1"/>
</dbReference>
<evidence type="ECO:0000259" key="2">
    <source>
        <dbReference type="Pfam" id="PF05970"/>
    </source>
</evidence>
<comment type="similarity">
    <text evidence="1">Belongs to the helicase family.</text>
</comment>
<dbReference type="InterPro" id="IPR010285">
    <property type="entry name" value="DNA_helicase_pif1-like_DEAD"/>
</dbReference>
<keyword evidence="4" id="KW-1185">Reference proteome</keyword>
<feature type="domain" description="DNA helicase Pif1-like DEAD-box helicase" evidence="2">
    <location>
        <begin position="321"/>
        <end position="481"/>
    </location>
</feature>
<dbReference type="GO" id="GO:0005524">
    <property type="term" value="F:ATP binding"/>
    <property type="evidence" value="ECO:0007669"/>
    <property type="project" value="UniProtKB-KW"/>
</dbReference>
<keyword evidence="1" id="KW-0234">DNA repair</keyword>
<dbReference type="HOGENOM" id="CLU_292563_0_0_1"/>
<dbReference type="PANTHER" id="PTHR47642:SF5">
    <property type="entry name" value="ATP-DEPENDENT DNA HELICASE"/>
    <property type="match status" value="1"/>
</dbReference>
<dbReference type="Gene3D" id="3.40.50.300">
    <property type="entry name" value="P-loop containing nucleotide triphosphate hydrolases"/>
    <property type="match status" value="1"/>
</dbReference>
<reference evidence="3 4" key="1">
    <citation type="journal article" date="2010" name="Proc. Natl. Acad. Sci. U.S.A.">
        <title>Insights into evolution of multicellular fungi from the assembled chromosomes of the mushroom Coprinopsis cinerea (Coprinus cinereus).</title>
        <authorList>
            <person name="Stajich J.E."/>
            <person name="Wilke S.K."/>
            <person name="Ahren D."/>
            <person name="Au C.H."/>
            <person name="Birren B.W."/>
            <person name="Borodovsky M."/>
            <person name="Burns C."/>
            <person name="Canback B."/>
            <person name="Casselton L.A."/>
            <person name="Cheng C.K."/>
            <person name="Deng J."/>
            <person name="Dietrich F.S."/>
            <person name="Fargo D.C."/>
            <person name="Farman M.L."/>
            <person name="Gathman A.C."/>
            <person name="Goldberg J."/>
            <person name="Guigo R."/>
            <person name="Hoegger P.J."/>
            <person name="Hooker J.B."/>
            <person name="Huggins A."/>
            <person name="James T.Y."/>
            <person name="Kamada T."/>
            <person name="Kilaru S."/>
            <person name="Kodira C."/>
            <person name="Kues U."/>
            <person name="Kupfer D."/>
            <person name="Kwan H.S."/>
            <person name="Lomsadze A."/>
            <person name="Li W."/>
            <person name="Lilly W.W."/>
            <person name="Ma L.J."/>
            <person name="Mackey A.J."/>
            <person name="Manning G."/>
            <person name="Martin F."/>
            <person name="Muraguchi H."/>
            <person name="Natvig D.O."/>
            <person name="Palmerini H."/>
            <person name="Ramesh M.A."/>
            <person name="Rehmeyer C.J."/>
            <person name="Roe B.A."/>
            <person name="Shenoy N."/>
            <person name="Stanke M."/>
            <person name="Ter-Hovhannisyan V."/>
            <person name="Tunlid A."/>
            <person name="Velagapudi R."/>
            <person name="Vision T.J."/>
            <person name="Zeng Q."/>
            <person name="Zolan M.E."/>
            <person name="Pukkila P.J."/>
        </authorList>
    </citation>
    <scope>NUCLEOTIDE SEQUENCE [LARGE SCALE GENOMIC DNA]</scope>
    <source>
        <strain evidence="4">Okayama-7 / 130 / ATCC MYA-4618 / FGSC 9003</strain>
    </source>
</reference>
<dbReference type="AlphaFoldDB" id="D6RL98"/>
<dbReference type="EC" id="5.6.2.3" evidence="1"/>
<dbReference type="InterPro" id="IPR051055">
    <property type="entry name" value="PIF1_helicase"/>
</dbReference>
<proteinExistence type="inferred from homology"/>
<dbReference type="GO" id="GO:0016887">
    <property type="term" value="F:ATP hydrolysis activity"/>
    <property type="evidence" value="ECO:0007669"/>
    <property type="project" value="RHEA"/>
</dbReference>
<dbReference type="GO" id="GO:0006310">
    <property type="term" value="P:DNA recombination"/>
    <property type="evidence" value="ECO:0007669"/>
    <property type="project" value="UniProtKB-KW"/>
</dbReference>
<dbReference type="eggNOG" id="KOG0987">
    <property type="taxonomic scope" value="Eukaryota"/>
</dbReference>
<name>D6RL98_COPC7</name>
<dbReference type="Proteomes" id="UP000001861">
    <property type="component" value="Unassembled WGS sequence"/>
</dbReference>
<dbReference type="RefSeq" id="XP_002911548.1">
    <property type="nucleotide sequence ID" value="XM_002911502.1"/>
</dbReference>
<dbReference type="KEGG" id="cci:CC1G_14080"/>
<keyword evidence="1" id="KW-0547">Nucleotide-binding</keyword>
<dbReference type="OrthoDB" id="3247165at2759"/>